<protein>
    <submittedName>
        <fullName evidence="1">Uncharacterized protein</fullName>
    </submittedName>
</protein>
<name>A0AAD9GX31_9STRA</name>
<reference evidence="1" key="1">
    <citation type="submission" date="2023-08" db="EMBL/GenBank/DDBJ databases">
        <title>Reference Genome Resource for the Citrus Pathogen Phytophthora citrophthora.</title>
        <authorList>
            <person name="Moller H."/>
            <person name="Coetzee B."/>
            <person name="Rose L.J."/>
            <person name="Van Niekerk J.M."/>
        </authorList>
    </citation>
    <scope>NUCLEOTIDE SEQUENCE</scope>
    <source>
        <strain evidence="1">STE-U-9442</strain>
    </source>
</reference>
<dbReference type="EMBL" id="JASMQC010000003">
    <property type="protein sequence ID" value="KAK1946302.1"/>
    <property type="molecule type" value="Genomic_DNA"/>
</dbReference>
<proteinExistence type="predicted"/>
<evidence type="ECO:0000313" key="2">
    <source>
        <dbReference type="Proteomes" id="UP001259832"/>
    </source>
</evidence>
<dbReference type="AlphaFoldDB" id="A0AAD9GX31"/>
<dbReference type="Proteomes" id="UP001259832">
    <property type="component" value="Unassembled WGS sequence"/>
</dbReference>
<comment type="caution">
    <text evidence="1">The sequence shown here is derived from an EMBL/GenBank/DDBJ whole genome shotgun (WGS) entry which is preliminary data.</text>
</comment>
<sequence length="127" mass="14172">MKILHRETQVFQLAQDTRRASYRGSLAAMPKTKSNLKRKDTRSEETDLLLLLSNKLVKRPSQRPLSLQRQGRLERVVERGLLQPCLTGTENATTMWSGLSRSGVAVGSASSCEVTRVPCVAQYLEAD</sequence>
<evidence type="ECO:0000313" key="1">
    <source>
        <dbReference type="EMBL" id="KAK1946302.1"/>
    </source>
</evidence>
<gene>
    <name evidence="1" type="ORF">P3T76_001855</name>
</gene>
<keyword evidence="2" id="KW-1185">Reference proteome</keyword>
<accession>A0AAD9GX31</accession>
<organism evidence="1 2">
    <name type="scientific">Phytophthora citrophthora</name>
    <dbReference type="NCBI Taxonomy" id="4793"/>
    <lineage>
        <taxon>Eukaryota</taxon>
        <taxon>Sar</taxon>
        <taxon>Stramenopiles</taxon>
        <taxon>Oomycota</taxon>
        <taxon>Peronosporomycetes</taxon>
        <taxon>Peronosporales</taxon>
        <taxon>Peronosporaceae</taxon>
        <taxon>Phytophthora</taxon>
    </lineage>
</organism>